<dbReference type="InterPro" id="IPR002044">
    <property type="entry name" value="CBM20"/>
</dbReference>
<dbReference type="Proteomes" id="UP001285441">
    <property type="component" value="Unassembled WGS sequence"/>
</dbReference>
<protein>
    <recommendedName>
        <fullName evidence="4">alpha-amylase</fullName>
        <ecNumber evidence="4">3.2.1.1</ecNumber>
    </recommendedName>
</protein>
<dbReference type="InterPro" id="IPR015340">
    <property type="entry name" value="A_amylase_C_dom"/>
</dbReference>
<gene>
    <name evidence="15" type="ORF">B0H63DRAFT_491976</name>
</gene>
<keyword evidence="13" id="KW-0624">Polysaccharide degradation</keyword>
<dbReference type="InterPro" id="IPR013780">
    <property type="entry name" value="Glyco_hydro_b"/>
</dbReference>
<dbReference type="PANTHER" id="PTHR10357:SF215">
    <property type="entry name" value="ALPHA-AMYLASE 1"/>
    <property type="match status" value="1"/>
</dbReference>
<dbReference type="CDD" id="cd05811">
    <property type="entry name" value="CBM20_glucoamylase"/>
    <property type="match status" value="1"/>
</dbReference>
<dbReference type="PROSITE" id="PS51166">
    <property type="entry name" value="CBM20"/>
    <property type="match status" value="1"/>
</dbReference>
<keyword evidence="7 15" id="KW-0378">Hydrolase</keyword>
<keyword evidence="10" id="KW-0325">Glycoprotein</keyword>
<dbReference type="EMBL" id="JAULSW010000001">
    <property type="protein sequence ID" value="KAK3394848.1"/>
    <property type="molecule type" value="Genomic_DNA"/>
</dbReference>
<dbReference type="SMART" id="SM00642">
    <property type="entry name" value="Aamy"/>
    <property type="match status" value="1"/>
</dbReference>
<evidence type="ECO:0000313" key="15">
    <source>
        <dbReference type="EMBL" id="KAK3394848.1"/>
    </source>
</evidence>
<dbReference type="Gene3D" id="2.60.40.1180">
    <property type="entry name" value="Golgi alpha-mannosidase II"/>
    <property type="match status" value="1"/>
</dbReference>
<dbReference type="GO" id="GO:0004556">
    <property type="term" value="F:alpha-amylase activity"/>
    <property type="evidence" value="ECO:0007669"/>
    <property type="project" value="UniProtKB-EC"/>
</dbReference>
<dbReference type="Gene3D" id="2.60.40.10">
    <property type="entry name" value="Immunoglobulins"/>
    <property type="match status" value="1"/>
</dbReference>
<dbReference type="SUPFAM" id="SSF49452">
    <property type="entry name" value="Starch-binding domain-like"/>
    <property type="match status" value="1"/>
</dbReference>
<keyword evidence="16" id="KW-1185">Reference proteome</keyword>
<evidence type="ECO:0000256" key="8">
    <source>
        <dbReference type="ARBA" id="ARBA00022837"/>
    </source>
</evidence>
<dbReference type="SMART" id="SM01065">
    <property type="entry name" value="CBM_2"/>
    <property type="match status" value="1"/>
</dbReference>
<keyword evidence="12" id="KW-0326">Glycosidase</keyword>
<feature type="domain" description="CBM20" evidence="14">
    <location>
        <begin position="510"/>
        <end position="615"/>
    </location>
</feature>
<dbReference type="InterPro" id="IPR013783">
    <property type="entry name" value="Ig-like_fold"/>
</dbReference>
<evidence type="ECO:0000256" key="3">
    <source>
        <dbReference type="ARBA" id="ARBA00008061"/>
    </source>
</evidence>
<dbReference type="Gene3D" id="3.20.20.80">
    <property type="entry name" value="Glycosidases"/>
    <property type="match status" value="1"/>
</dbReference>
<organism evidence="15 16">
    <name type="scientific">Podospora didyma</name>
    <dbReference type="NCBI Taxonomy" id="330526"/>
    <lineage>
        <taxon>Eukaryota</taxon>
        <taxon>Fungi</taxon>
        <taxon>Dikarya</taxon>
        <taxon>Ascomycota</taxon>
        <taxon>Pezizomycotina</taxon>
        <taxon>Sordariomycetes</taxon>
        <taxon>Sordariomycetidae</taxon>
        <taxon>Sordariales</taxon>
        <taxon>Podosporaceae</taxon>
        <taxon>Podospora</taxon>
    </lineage>
</organism>
<dbReference type="FunFam" id="3.20.20.80:FF:000120">
    <property type="entry name" value="Alpha-amylase A"/>
    <property type="match status" value="1"/>
</dbReference>
<evidence type="ECO:0000256" key="13">
    <source>
        <dbReference type="ARBA" id="ARBA00023326"/>
    </source>
</evidence>
<keyword evidence="6" id="KW-0732">Signal</keyword>
<evidence type="ECO:0000256" key="10">
    <source>
        <dbReference type="ARBA" id="ARBA00023180"/>
    </source>
</evidence>
<dbReference type="InterPro" id="IPR006047">
    <property type="entry name" value="GH13_cat_dom"/>
</dbReference>
<dbReference type="CDD" id="cd11319">
    <property type="entry name" value="AmyAc_euk_AmyA"/>
    <property type="match status" value="1"/>
</dbReference>
<dbReference type="InterPro" id="IPR017853">
    <property type="entry name" value="GH"/>
</dbReference>
<dbReference type="GO" id="GO:2001070">
    <property type="term" value="F:starch binding"/>
    <property type="evidence" value="ECO:0007669"/>
    <property type="project" value="InterPro"/>
</dbReference>
<dbReference type="AlphaFoldDB" id="A0AAE0P7J6"/>
<dbReference type="InterPro" id="IPR034836">
    <property type="entry name" value="CBM20_glucoamylase"/>
</dbReference>
<evidence type="ECO:0000256" key="6">
    <source>
        <dbReference type="ARBA" id="ARBA00022729"/>
    </source>
</evidence>
<dbReference type="Pfam" id="PF00686">
    <property type="entry name" value="CBM_20"/>
    <property type="match status" value="1"/>
</dbReference>
<comment type="cofactor">
    <cofactor evidence="2">
        <name>Ca(2+)</name>
        <dbReference type="ChEBI" id="CHEBI:29108"/>
    </cofactor>
</comment>
<evidence type="ECO:0000256" key="7">
    <source>
        <dbReference type="ARBA" id="ARBA00022801"/>
    </source>
</evidence>
<evidence type="ECO:0000313" key="16">
    <source>
        <dbReference type="Proteomes" id="UP001285441"/>
    </source>
</evidence>
<dbReference type="Pfam" id="PF09260">
    <property type="entry name" value="A_amylase_dom_C"/>
    <property type="match status" value="1"/>
</dbReference>
<dbReference type="SUPFAM" id="SSF51445">
    <property type="entry name" value="(Trans)glycosidases"/>
    <property type="match status" value="1"/>
</dbReference>
<dbReference type="SUPFAM" id="SSF51011">
    <property type="entry name" value="Glycosyl hydrolase domain"/>
    <property type="match status" value="1"/>
</dbReference>
<reference evidence="15" key="2">
    <citation type="submission" date="2023-06" db="EMBL/GenBank/DDBJ databases">
        <authorList>
            <consortium name="Lawrence Berkeley National Laboratory"/>
            <person name="Haridas S."/>
            <person name="Hensen N."/>
            <person name="Bonometti L."/>
            <person name="Westerberg I."/>
            <person name="Brannstrom I.O."/>
            <person name="Guillou S."/>
            <person name="Cros-Aarteil S."/>
            <person name="Calhoun S."/>
            <person name="Kuo A."/>
            <person name="Mondo S."/>
            <person name="Pangilinan J."/>
            <person name="Riley R."/>
            <person name="LaButti K."/>
            <person name="Andreopoulos B."/>
            <person name="Lipzen A."/>
            <person name="Chen C."/>
            <person name="Yanf M."/>
            <person name="Daum C."/>
            <person name="Ng V."/>
            <person name="Clum A."/>
            <person name="Steindorff A."/>
            <person name="Ohm R."/>
            <person name="Martin F."/>
            <person name="Silar P."/>
            <person name="Natvig D."/>
            <person name="Lalanne C."/>
            <person name="Gautier V."/>
            <person name="Ament-velasquez S.L."/>
            <person name="Kruys A."/>
            <person name="Hutchinson M.I."/>
            <person name="Powell A.J."/>
            <person name="Barry K."/>
            <person name="Miller A.N."/>
            <person name="Grigoriev I.V."/>
            <person name="Debuchy R."/>
            <person name="Gladieux P."/>
            <person name="Thoren M.H."/>
            <person name="Johannesson H."/>
        </authorList>
    </citation>
    <scope>NUCLEOTIDE SEQUENCE</scope>
    <source>
        <strain evidence="15">CBS 232.78</strain>
    </source>
</reference>
<keyword evidence="5" id="KW-0479">Metal-binding</keyword>
<proteinExistence type="inferred from homology"/>
<sequence>MSEGPRVAALKASDWRNHSIYQVVTDRFARTDLSTTATCAPSQQVYCGGTWRGLISKLDYIQGMGFTAVWISPIVKQMDGNTADGSSYHGYWAQDIWALNSAFGTADDLRALSAALHARNMALMVDVVTNHMAYKGCGSCVDYSLLNPFSSASYYHPYCTIDYSNQTSIEVLPDLRTENDDVRRVWNNWIANLVSTYSIDGLRIDSAKHAEQSFWSGFNAASGVFAIGEVYNGDPLYLAPYQSTIEGLLDYPSYYWITRAFQSSSGSISSLVDGLNTLRGAALDSSLYGSFLENHDVPRFASLTGDMALVKNAIAFTMLRDGIPIVYQGQEQHYAGSGTPNNREALWPSSYQTTSELYTWIARLNQLRARAISQSASYVTYQAYPIYSDSHTIAMRKGSSGYQVVSILTNIGSSSSAAISLPSSVTAFSANQVLVDVMNCTVLTTDSSGGLVVSLLLGIPRVLYPMARLAGSGICPLITGATSTTTFASSTFTTATSTSTSTSTSTIATGCSSTAVAVRFNELATTTFGETVKITGNVTTLGSWNPTNGPALSASSYTSSNPLWSVNVSFAPGTVVTYKFVKVNSAGTVAWEKDPNHTLTVPCAASAIVSGSWQG</sequence>
<evidence type="ECO:0000256" key="9">
    <source>
        <dbReference type="ARBA" id="ARBA00023157"/>
    </source>
</evidence>
<name>A0AAE0P7J6_9PEZI</name>
<evidence type="ECO:0000256" key="2">
    <source>
        <dbReference type="ARBA" id="ARBA00001913"/>
    </source>
</evidence>
<comment type="caution">
    <text evidence="15">The sequence shown here is derived from an EMBL/GenBank/DDBJ whole genome shotgun (WGS) entry which is preliminary data.</text>
</comment>
<evidence type="ECO:0000256" key="5">
    <source>
        <dbReference type="ARBA" id="ARBA00022723"/>
    </source>
</evidence>
<keyword evidence="9" id="KW-1015">Disulfide bond</keyword>
<dbReference type="Pfam" id="PF00128">
    <property type="entry name" value="Alpha-amylase"/>
    <property type="match status" value="1"/>
</dbReference>
<evidence type="ECO:0000256" key="12">
    <source>
        <dbReference type="ARBA" id="ARBA00023295"/>
    </source>
</evidence>
<keyword evidence="11" id="KW-0119">Carbohydrate metabolism</keyword>
<dbReference type="FunFam" id="2.60.40.10:FF:000552">
    <property type="entry name" value="Related to glucoamylase"/>
    <property type="match status" value="1"/>
</dbReference>
<evidence type="ECO:0000256" key="4">
    <source>
        <dbReference type="ARBA" id="ARBA00012595"/>
    </source>
</evidence>
<dbReference type="EC" id="3.2.1.1" evidence="4"/>
<reference evidence="15" key="1">
    <citation type="journal article" date="2023" name="Mol. Phylogenet. Evol.">
        <title>Genome-scale phylogeny and comparative genomics of the fungal order Sordariales.</title>
        <authorList>
            <person name="Hensen N."/>
            <person name="Bonometti L."/>
            <person name="Westerberg I."/>
            <person name="Brannstrom I.O."/>
            <person name="Guillou S."/>
            <person name="Cros-Aarteil S."/>
            <person name="Calhoun S."/>
            <person name="Haridas S."/>
            <person name="Kuo A."/>
            <person name="Mondo S."/>
            <person name="Pangilinan J."/>
            <person name="Riley R."/>
            <person name="LaButti K."/>
            <person name="Andreopoulos B."/>
            <person name="Lipzen A."/>
            <person name="Chen C."/>
            <person name="Yan M."/>
            <person name="Daum C."/>
            <person name="Ng V."/>
            <person name="Clum A."/>
            <person name="Steindorff A."/>
            <person name="Ohm R.A."/>
            <person name="Martin F."/>
            <person name="Silar P."/>
            <person name="Natvig D.O."/>
            <person name="Lalanne C."/>
            <person name="Gautier V."/>
            <person name="Ament-Velasquez S.L."/>
            <person name="Kruys A."/>
            <person name="Hutchinson M.I."/>
            <person name="Powell A.J."/>
            <person name="Barry K."/>
            <person name="Miller A.N."/>
            <person name="Grigoriev I.V."/>
            <person name="Debuchy R."/>
            <person name="Gladieux P."/>
            <person name="Hiltunen Thoren M."/>
            <person name="Johannesson H."/>
        </authorList>
    </citation>
    <scope>NUCLEOTIDE SEQUENCE</scope>
    <source>
        <strain evidence="15">CBS 232.78</strain>
    </source>
</reference>
<evidence type="ECO:0000256" key="1">
    <source>
        <dbReference type="ARBA" id="ARBA00000548"/>
    </source>
</evidence>
<evidence type="ECO:0000259" key="14">
    <source>
        <dbReference type="PROSITE" id="PS51166"/>
    </source>
</evidence>
<dbReference type="PANTHER" id="PTHR10357">
    <property type="entry name" value="ALPHA-AMYLASE FAMILY MEMBER"/>
    <property type="match status" value="1"/>
</dbReference>
<comment type="similarity">
    <text evidence="3">Belongs to the glycosyl hydrolase 13 family.</text>
</comment>
<comment type="catalytic activity">
    <reaction evidence="1">
        <text>Endohydrolysis of (1-&gt;4)-alpha-D-glucosidic linkages in polysaccharides containing three or more (1-&gt;4)-alpha-linked D-glucose units.</text>
        <dbReference type="EC" id="3.2.1.1"/>
    </reaction>
</comment>
<dbReference type="GO" id="GO:0000272">
    <property type="term" value="P:polysaccharide catabolic process"/>
    <property type="evidence" value="ECO:0007669"/>
    <property type="project" value="UniProtKB-KW"/>
</dbReference>
<dbReference type="InterPro" id="IPR013784">
    <property type="entry name" value="Carb-bd-like_fold"/>
</dbReference>
<dbReference type="GO" id="GO:0005509">
    <property type="term" value="F:calcium ion binding"/>
    <property type="evidence" value="ECO:0007669"/>
    <property type="project" value="InterPro"/>
</dbReference>
<keyword evidence="8" id="KW-0106">Calcium</keyword>
<accession>A0AAE0P7J6</accession>
<evidence type="ECO:0000256" key="11">
    <source>
        <dbReference type="ARBA" id="ARBA00023277"/>
    </source>
</evidence>